<sequence>MTIETATPGSVGISSERLARIKPAMQTWIDSGTIVGASMMLARRNKIVYRAEMGEMDKEAGVPMPGNAIFRIYSMTKPIVCTALMTLYEEGRFQLITPVAEFIPALGKVKVLHKTRSGNMREEKPKSPITVGDLMKHTAGFTYDMLEDSPVAALYREAELTHDGRRSLEQFVQTLAGFPLAYHPGSMWHYGVSIDVAAYLTEVLADQPLEEVLRERIFSPLGMADTGFSVPAEKRARCAAMYGVGDVAGRHMTMSKMQTATENGTWGRLDVEDSYPMASSGTFARGGHGLFSTTRDYLRFALMLLGNGALDDARILGRKTAELMHVNHLPRELLPFENAGVVFDGYGFGLGSRTMMNVGAAGIPGSVGEFGWAGAASTYYWIDPVEELVGIFMTQYQGLKEPNKDFRVLAYQAIVE</sequence>
<feature type="domain" description="Beta-lactamase-related" evidence="1">
    <location>
        <begin position="31"/>
        <end position="409"/>
    </location>
</feature>
<dbReference type="InterPro" id="IPR012338">
    <property type="entry name" value="Beta-lactam/transpept-like"/>
</dbReference>
<dbReference type="AlphaFoldDB" id="A0A450XRA9"/>
<gene>
    <name evidence="2" type="ORF">BECKMB1821G_GA0114241_10318</name>
    <name evidence="4" type="ORF">BECKMB1821H_GA0114242_102627</name>
    <name evidence="3" type="ORF">BECKMB1821I_GA0114274_102727</name>
</gene>
<dbReference type="Pfam" id="PF00144">
    <property type="entry name" value="Beta-lactamase"/>
    <property type="match status" value="1"/>
</dbReference>
<dbReference type="Gene3D" id="3.40.710.10">
    <property type="entry name" value="DD-peptidase/beta-lactamase superfamily"/>
    <property type="match status" value="1"/>
</dbReference>
<accession>A0A450XRA9</accession>
<dbReference type="PANTHER" id="PTHR43283">
    <property type="entry name" value="BETA-LACTAMASE-RELATED"/>
    <property type="match status" value="1"/>
</dbReference>
<organism evidence="3">
    <name type="scientific">Candidatus Kentrum sp. MB</name>
    <dbReference type="NCBI Taxonomy" id="2138164"/>
    <lineage>
        <taxon>Bacteria</taxon>
        <taxon>Pseudomonadati</taxon>
        <taxon>Pseudomonadota</taxon>
        <taxon>Gammaproteobacteria</taxon>
        <taxon>Candidatus Kentrum</taxon>
    </lineage>
</organism>
<protein>
    <submittedName>
        <fullName evidence="3">CubicO group peptidase, beta-lactamase class C family</fullName>
    </submittedName>
</protein>
<name>A0A450XRA9_9GAMM</name>
<dbReference type="EMBL" id="CAADGH010000026">
    <property type="protein sequence ID" value="VFK75583.1"/>
    <property type="molecule type" value="Genomic_DNA"/>
</dbReference>
<evidence type="ECO:0000313" key="3">
    <source>
        <dbReference type="EMBL" id="VFK31818.1"/>
    </source>
</evidence>
<dbReference type="PANTHER" id="PTHR43283:SF3">
    <property type="entry name" value="BETA-LACTAMASE FAMILY PROTEIN (AFU_ORTHOLOGUE AFUA_5G07500)"/>
    <property type="match status" value="1"/>
</dbReference>
<evidence type="ECO:0000313" key="2">
    <source>
        <dbReference type="EMBL" id="VFK27842.1"/>
    </source>
</evidence>
<dbReference type="EMBL" id="CAADFQ010000027">
    <property type="protein sequence ID" value="VFK31818.1"/>
    <property type="molecule type" value="Genomic_DNA"/>
</dbReference>
<dbReference type="InterPro" id="IPR050789">
    <property type="entry name" value="Diverse_Enzym_Activities"/>
</dbReference>
<reference evidence="3" key="1">
    <citation type="submission" date="2019-02" db="EMBL/GenBank/DDBJ databases">
        <authorList>
            <person name="Gruber-Vodicka R. H."/>
            <person name="Seah K. B. B."/>
        </authorList>
    </citation>
    <scope>NUCLEOTIDE SEQUENCE</scope>
    <source>
        <strain evidence="2">BECK_BZ197</strain>
        <strain evidence="4">BECK_BZ198</strain>
        <strain evidence="3">BECK_BZ199</strain>
    </source>
</reference>
<proteinExistence type="predicted"/>
<evidence type="ECO:0000313" key="4">
    <source>
        <dbReference type="EMBL" id="VFK75583.1"/>
    </source>
</evidence>
<dbReference type="InterPro" id="IPR001466">
    <property type="entry name" value="Beta-lactam-related"/>
</dbReference>
<dbReference type="EMBL" id="CAADFO010000031">
    <property type="protein sequence ID" value="VFK27842.1"/>
    <property type="molecule type" value="Genomic_DNA"/>
</dbReference>
<dbReference type="SUPFAM" id="SSF56601">
    <property type="entry name" value="beta-lactamase/transpeptidase-like"/>
    <property type="match status" value="1"/>
</dbReference>
<evidence type="ECO:0000259" key="1">
    <source>
        <dbReference type="Pfam" id="PF00144"/>
    </source>
</evidence>